<evidence type="ECO:0000313" key="2">
    <source>
        <dbReference type="EMBL" id="GCD41641.1"/>
    </source>
</evidence>
<protein>
    <submittedName>
        <fullName evidence="2">Uncharacterized protein</fullName>
    </submittedName>
</protein>
<evidence type="ECO:0000256" key="1">
    <source>
        <dbReference type="SAM" id="MobiDB-lite"/>
    </source>
</evidence>
<organism evidence="2 3">
    <name type="scientific">Streptomyces paromomycinus</name>
    <name type="common">Streptomyces rimosus subsp. paromomycinus</name>
    <dbReference type="NCBI Taxonomy" id="92743"/>
    <lineage>
        <taxon>Bacteria</taxon>
        <taxon>Bacillati</taxon>
        <taxon>Actinomycetota</taxon>
        <taxon>Actinomycetes</taxon>
        <taxon>Kitasatosporales</taxon>
        <taxon>Streptomycetaceae</taxon>
        <taxon>Streptomyces</taxon>
    </lineage>
</organism>
<dbReference type="EMBL" id="BHZD01000001">
    <property type="protein sequence ID" value="GCD41641.1"/>
    <property type="molecule type" value="Genomic_DNA"/>
</dbReference>
<reference evidence="2 3" key="1">
    <citation type="submission" date="2018-11" db="EMBL/GenBank/DDBJ databases">
        <title>Whole genome sequence of Streptomyces paromomycinus NBRC 15454(T).</title>
        <authorList>
            <person name="Komaki H."/>
            <person name="Tamura T."/>
        </authorList>
    </citation>
    <scope>NUCLEOTIDE SEQUENCE [LARGE SCALE GENOMIC DNA]</scope>
    <source>
        <strain evidence="2 3">NBRC 15454</strain>
    </source>
</reference>
<feature type="compositionally biased region" description="Low complexity" evidence="1">
    <location>
        <begin position="1"/>
        <end position="24"/>
    </location>
</feature>
<dbReference type="AlphaFoldDB" id="A0A401VX93"/>
<keyword evidence="3" id="KW-1185">Reference proteome</keyword>
<feature type="region of interest" description="Disordered" evidence="1">
    <location>
        <begin position="1"/>
        <end position="49"/>
    </location>
</feature>
<name>A0A401VX93_STREY</name>
<evidence type="ECO:0000313" key="3">
    <source>
        <dbReference type="Proteomes" id="UP000286746"/>
    </source>
</evidence>
<proteinExistence type="predicted"/>
<gene>
    <name evidence="2" type="ORF">GKJPGBOP_01297</name>
</gene>
<accession>A0A401VX93</accession>
<sequence length="65" mass="6871">MELGFLTPLTTRPGPGPAGRSGTSDHPVRPVASFDRTRTAAARRGDRHRHRLYGAVGALAHDAPG</sequence>
<comment type="caution">
    <text evidence="2">The sequence shown here is derived from an EMBL/GenBank/DDBJ whole genome shotgun (WGS) entry which is preliminary data.</text>
</comment>
<dbReference type="Proteomes" id="UP000286746">
    <property type="component" value="Unassembled WGS sequence"/>
</dbReference>